<accession>A0A5B9IKV6</accession>
<evidence type="ECO:0000256" key="6">
    <source>
        <dbReference type="ARBA" id="ARBA00022660"/>
    </source>
</evidence>
<organism evidence="18">
    <name type="scientific">Cafileria marina</name>
    <dbReference type="NCBI Taxonomy" id="2557541"/>
    <lineage>
        <taxon>Eukaryota</taxon>
        <taxon>Sar</taxon>
        <taxon>Stramenopiles</taxon>
        <taxon>Bigyra</taxon>
        <taxon>Opalozoa</taxon>
        <taxon>Bicosoecida</taxon>
        <taxon>Cafileria</taxon>
    </lineage>
</organism>
<comment type="pathway">
    <text evidence="3 15">Energy metabolism; oxidative phosphorylation.</text>
</comment>
<feature type="transmembrane region" description="Helical" evidence="16">
    <location>
        <begin position="386"/>
        <end position="407"/>
    </location>
</feature>
<feature type="transmembrane region" description="Helical" evidence="16">
    <location>
        <begin position="346"/>
        <end position="366"/>
    </location>
</feature>
<dbReference type="CDD" id="cd01663">
    <property type="entry name" value="Cyt_c_Oxidase_I"/>
    <property type="match status" value="1"/>
</dbReference>
<keyword evidence="8 15" id="KW-0479">Metal-binding</keyword>
<feature type="transmembrane region" description="Helical" evidence="16">
    <location>
        <begin position="419"/>
        <end position="443"/>
    </location>
</feature>
<dbReference type="RefSeq" id="YP_009688817.1">
    <property type="nucleotide sequence ID" value="NC_044635.1"/>
</dbReference>
<proteinExistence type="inferred from homology"/>
<evidence type="ECO:0000313" key="18">
    <source>
        <dbReference type="EMBL" id="QEF30241.1"/>
    </source>
</evidence>
<keyword evidence="10 15" id="KW-0249">Electron transport</keyword>
<comment type="catalytic activity">
    <reaction evidence="15">
        <text>4 Fe(II)-[cytochrome c] + O2 + 8 H(+)(in) = 4 Fe(III)-[cytochrome c] + 2 H2O + 4 H(+)(out)</text>
        <dbReference type="Rhea" id="RHEA:11436"/>
        <dbReference type="Rhea" id="RHEA-COMP:10350"/>
        <dbReference type="Rhea" id="RHEA-COMP:14399"/>
        <dbReference type="ChEBI" id="CHEBI:15377"/>
        <dbReference type="ChEBI" id="CHEBI:15378"/>
        <dbReference type="ChEBI" id="CHEBI:15379"/>
        <dbReference type="ChEBI" id="CHEBI:29033"/>
        <dbReference type="ChEBI" id="CHEBI:29034"/>
        <dbReference type="EC" id="7.1.1.9"/>
    </reaction>
</comment>
<feature type="transmembrane region" description="Helical" evidence="16">
    <location>
        <begin position="190"/>
        <end position="217"/>
    </location>
</feature>
<dbReference type="GO" id="GO:0005743">
    <property type="term" value="C:mitochondrial inner membrane"/>
    <property type="evidence" value="ECO:0007669"/>
    <property type="project" value="UniProtKB-SubCell"/>
</dbReference>
<keyword evidence="15 18" id="KW-0496">Mitochondrion</keyword>
<evidence type="ECO:0000256" key="5">
    <source>
        <dbReference type="ARBA" id="ARBA00022617"/>
    </source>
</evidence>
<dbReference type="PRINTS" id="PR01165">
    <property type="entry name" value="CYCOXIDASEI"/>
</dbReference>
<protein>
    <recommendedName>
        <fullName evidence="15">Cytochrome c oxidase subunit 1</fullName>
        <ecNumber evidence="15">7.1.1.9</ecNumber>
    </recommendedName>
</protein>
<keyword evidence="12 15" id="KW-0408">Iron</keyword>
<geneLocation type="mitochondrion" evidence="18"/>
<dbReference type="Gene3D" id="1.20.210.10">
    <property type="entry name" value="Cytochrome c oxidase-like, subunit I domain"/>
    <property type="match status" value="1"/>
</dbReference>
<keyword evidence="14 15" id="KW-0472">Membrane</keyword>
<keyword evidence="7 15" id="KW-0812">Transmembrane</keyword>
<evidence type="ECO:0000256" key="10">
    <source>
        <dbReference type="ARBA" id="ARBA00022982"/>
    </source>
</evidence>
<evidence type="ECO:0000256" key="2">
    <source>
        <dbReference type="ARBA" id="ARBA00004141"/>
    </source>
</evidence>
<dbReference type="PANTHER" id="PTHR10422">
    <property type="entry name" value="CYTOCHROME C OXIDASE SUBUNIT 1"/>
    <property type="match status" value="1"/>
</dbReference>
<dbReference type="UniPathway" id="UPA00705"/>
<keyword evidence="4 15" id="KW-0813">Transport</keyword>
<feature type="transmembrane region" description="Helical" evidence="16">
    <location>
        <begin position="153"/>
        <end position="178"/>
    </location>
</feature>
<dbReference type="InterPro" id="IPR036927">
    <property type="entry name" value="Cyt_c_oxase-like_su1_sf"/>
</dbReference>
<dbReference type="InterPro" id="IPR000883">
    <property type="entry name" value="Cyt_C_Oxase_1"/>
</dbReference>
<evidence type="ECO:0000256" key="14">
    <source>
        <dbReference type="ARBA" id="ARBA00023136"/>
    </source>
</evidence>
<gene>
    <name evidence="18" type="primary">cox1</name>
</gene>
<evidence type="ECO:0000256" key="16">
    <source>
        <dbReference type="SAM" id="Phobius"/>
    </source>
</evidence>
<dbReference type="EMBL" id="MK702077">
    <property type="protein sequence ID" value="QEF30241.1"/>
    <property type="molecule type" value="Genomic_DNA"/>
</dbReference>
<evidence type="ECO:0000256" key="13">
    <source>
        <dbReference type="ARBA" id="ARBA00023008"/>
    </source>
</evidence>
<dbReference type="Pfam" id="PF00115">
    <property type="entry name" value="COX1"/>
    <property type="match status" value="1"/>
</dbReference>
<dbReference type="PROSITE" id="PS50855">
    <property type="entry name" value="COX1"/>
    <property type="match status" value="1"/>
</dbReference>
<feature type="transmembrane region" description="Helical" evidence="16">
    <location>
        <begin position="309"/>
        <end position="334"/>
    </location>
</feature>
<keyword evidence="6 15" id="KW-0679">Respiratory chain</keyword>
<comment type="similarity">
    <text evidence="15">Belongs to the heme-copper respiratory oxidase family.</text>
</comment>
<feature type="transmembrane region" description="Helical" evidence="16">
    <location>
        <begin position="273"/>
        <end position="297"/>
    </location>
</feature>
<evidence type="ECO:0000256" key="15">
    <source>
        <dbReference type="RuleBase" id="RU000369"/>
    </source>
</evidence>
<dbReference type="GO" id="GO:0020037">
    <property type="term" value="F:heme binding"/>
    <property type="evidence" value="ECO:0007669"/>
    <property type="project" value="InterPro"/>
</dbReference>
<evidence type="ECO:0000256" key="9">
    <source>
        <dbReference type="ARBA" id="ARBA00022967"/>
    </source>
</evidence>
<dbReference type="GO" id="GO:0046872">
    <property type="term" value="F:metal ion binding"/>
    <property type="evidence" value="ECO:0007669"/>
    <property type="project" value="UniProtKB-KW"/>
</dbReference>
<evidence type="ECO:0000256" key="3">
    <source>
        <dbReference type="ARBA" id="ARBA00004673"/>
    </source>
</evidence>
<comment type="subcellular location">
    <subcellularLocation>
        <location evidence="2">Membrane</location>
        <topology evidence="2">Multi-pass membrane protein</topology>
    </subcellularLocation>
    <subcellularLocation>
        <location evidence="15">Mitochondrion inner membrane</location>
        <topology evidence="15">Multi-pass membrane protein</topology>
    </subcellularLocation>
</comment>
<feature type="transmembrane region" description="Helical" evidence="16">
    <location>
        <begin position="463"/>
        <end position="486"/>
    </location>
</feature>
<feature type="transmembrane region" description="Helical" evidence="16">
    <location>
        <begin position="69"/>
        <end position="95"/>
    </location>
</feature>
<dbReference type="GO" id="GO:0045277">
    <property type="term" value="C:respiratory chain complex IV"/>
    <property type="evidence" value="ECO:0007669"/>
    <property type="project" value="InterPro"/>
</dbReference>
<dbReference type="AlphaFoldDB" id="A0A5B9IKV6"/>
<evidence type="ECO:0000256" key="1">
    <source>
        <dbReference type="ARBA" id="ARBA00001971"/>
    </source>
</evidence>
<dbReference type="InterPro" id="IPR033944">
    <property type="entry name" value="Cyt_c_oxase_su1_dom"/>
</dbReference>
<comment type="function">
    <text evidence="15">Component of the cytochrome c oxidase, the last enzyme in the mitochondrial electron transport chain which drives oxidative phosphorylation. The respiratory chain contains 3 multisubunit complexes succinate dehydrogenase (complex II, CII), ubiquinol-cytochrome c oxidoreductase (cytochrome b-c1 complex, complex III, CIII) and cytochrome c oxidase (complex IV, CIV), that cooperate to transfer electrons derived from NADH and succinate to molecular oxygen, creating an electrochemical gradient over the inner membrane that drives transmembrane transport and the ATP synthase. Cytochrome c oxidase is the component of the respiratory chain that catalyzes the reduction of oxygen to water. Electrons originating from reduced cytochrome c in the intermembrane space (IMS) are transferred via the dinuclear copper A center (CU(A)) of subunit 2 and heme A of subunit 1 to the active site in subunit 1, a binuclear center (BNC) formed by heme A3 and copper B (CU(B)). The BNC reduces molecular oxygen to 2 water molecules using 4 electrons from cytochrome c in the IMS and 4 protons from the mitochondrial matrix.</text>
</comment>
<dbReference type="SUPFAM" id="SSF81442">
    <property type="entry name" value="Cytochrome c oxidase subunit I-like"/>
    <property type="match status" value="1"/>
</dbReference>
<feature type="domain" description="Cytochrome oxidase subunit I profile" evidence="17">
    <location>
        <begin position="11"/>
        <end position="496"/>
    </location>
</feature>
<comment type="cofactor">
    <cofactor evidence="1">
        <name>heme</name>
        <dbReference type="ChEBI" id="CHEBI:30413"/>
    </cofactor>
</comment>
<evidence type="ECO:0000256" key="7">
    <source>
        <dbReference type="ARBA" id="ARBA00022692"/>
    </source>
</evidence>
<dbReference type="GeneID" id="41791346"/>
<keyword evidence="15" id="KW-0999">Mitochondrion inner membrane</keyword>
<dbReference type="GO" id="GO:0015990">
    <property type="term" value="P:electron transport coupled proton transport"/>
    <property type="evidence" value="ECO:0007669"/>
    <property type="project" value="TreeGrafter"/>
</dbReference>
<keyword evidence="5 15" id="KW-0349">Heme</keyword>
<dbReference type="GO" id="GO:0006123">
    <property type="term" value="P:mitochondrial electron transport, cytochrome c to oxygen"/>
    <property type="evidence" value="ECO:0007669"/>
    <property type="project" value="TreeGrafter"/>
</dbReference>
<feature type="transmembrane region" description="Helical" evidence="16">
    <location>
        <begin position="107"/>
        <end position="133"/>
    </location>
</feature>
<evidence type="ECO:0000256" key="4">
    <source>
        <dbReference type="ARBA" id="ARBA00022448"/>
    </source>
</evidence>
<evidence type="ECO:0000256" key="12">
    <source>
        <dbReference type="ARBA" id="ARBA00023004"/>
    </source>
</evidence>
<name>A0A5B9IKV6_9STRA</name>
<evidence type="ECO:0000259" key="17">
    <source>
        <dbReference type="PROSITE" id="PS50855"/>
    </source>
</evidence>
<keyword evidence="13 15" id="KW-0186">Copper</keyword>
<reference evidence="18" key="1">
    <citation type="journal article" date="2019" name="Microorganisms">
        <title>Morphology, Ultrastructure, and Mitochondrial Genome of the Marine Non-Photosynthetic Bicosoecid Cafileria marina Gen. et sp. nov.</title>
        <authorList>
            <person name="Jirsova D."/>
            <person name="Fussy Z."/>
            <person name="Richtova J."/>
            <person name="Gruber A."/>
            <person name="Obornik M."/>
        </authorList>
    </citation>
    <scope>NUCLEOTIDE SEQUENCE</scope>
    <source>
        <strain evidence="18">Kf007</strain>
    </source>
</reference>
<sequence>MILYREFIQRWFMSCNHKDIGTLYLIFGTFSGVIGTALSVLIRCELGGVGNQILQGNHQFYNVLVTAHAFLMIFFMVMPILIGGFGNWFVPLLIGAPDMAFPRLNNISFWLLPPSLIFLLSSAMVETGAGTGWTVYPPLSSIQAHSGPSVDLAIFSLHLSGAASILGSINFITTILNMRAPGFFMHKIDLFVWAVLITTILLLLSLPVLAGAITMLLTDRNFNTSFYNPVGGGDPILYQHLFWFFGHPEVYILILPAFGIISHVIRKNANKPIFGHLGMVYAMCSIGILGFIVWAHHMYTVGLDVDTRAYFTAATMIIAVPTGIKIFSWIATLWGGSMDMSKPDSLFAMGFLFLFTIGGLTGIVLANAGLDIAFHDTYYVVGHFHYVLSMGAVFGIFAGFFYWFNLMTGVQINKIYGQLVFWIIFIGVNLTFFPMHFLGLAGMPRRIPDYPDAYEGWNKLASFGSMITTIGILLFFFFVYISFTIVNTQPMSAKKN</sequence>
<keyword evidence="9" id="KW-1278">Translocase</keyword>
<keyword evidence="18" id="KW-0560">Oxidoreductase</keyword>
<dbReference type="InterPro" id="IPR023615">
    <property type="entry name" value="Cyt_c_Oxase_su1_BS"/>
</dbReference>
<evidence type="ECO:0000256" key="11">
    <source>
        <dbReference type="ARBA" id="ARBA00022989"/>
    </source>
</evidence>
<feature type="transmembrane region" description="Helical" evidence="16">
    <location>
        <begin position="237"/>
        <end position="261"/>
    </location>
</feature>
<dbReference type="InterPro" id="IPR023616">
    <property type="entry name" value="Cyt_c_oxase-like_su1_dom"/>
</dbReference>
<evidence type="ECO:0000256" key="8">
    <source>
        <dbReference type="ARBA" id="ARBA00022723"/>
    </source>
</evidence>
<dbReference type="PROSITE" id="PS00077">
    <property type="entry name" value="COX1_CUB"/>
    <property type="match status" value="1"/>
</dbReference>
<keyword evidence="11 16" id="KW-1133">Transmembrane helix</keyword>
<feature type="transmembrane region" description="Helical" evidence="16">
    <location>
        <begin position="21"/>
        <end position="42"/>
    </location>
</feature>
<dbReference type="GO" id="GO:0004129">
    <property type="term" value="F:cytochrome-c oxidase activity"/>
    <property type="evidence" value="ECO:0007669"/>
    <property type="project" value="UniProtKB-EC"/>
</dbReference>
<dbReference type="FunFam" id="1.20.210.10:FF:000001">
    <property type="entry name" value="Cytochrome c oxidase subunit 1"/>
    <property type="match status" value="1"/>
</dbReference>
<dbReference type="PANTHER" id="PTHR10422:SF18">
    <property type="entry name" value="CYTOCHROME C OXIDASE SUBUNIT 1"/>
    <property type="match status" value="1"/>
</dbReference>
<dbReference type="GO" id="GO:0016491">
    <property type="term" value="F:oxidoreductase activity"/>
    <property type="evidence" value="ECO:0007669"/>
    <property type="project" value="UniProtKB-KW"/>
</dbReference>
<dbReference type="EC" id="7.1.1.9" evidence="15"/>